<feature type="chain" id="PRO_5003237056" description="Peroxidase" evidence="3">
    <location>
        <begin position="25"/>
        <end position="782"/>
    </location>
</feature>
<keyword evidence="3" id="KW-0732">Signal</keyword>
<dbReference type="InterPro" id="IPR010255">
    <property type="entry name" value="Haem_peroxidase_sf"/>
</dbReference>
<dbReference type="GO" id="GO:0020037">
    <property type="term" value="F:heme binding"/>
    <property type="evidence" value="ECO:0007669"/>
    <property type="project" value="InterPro"/>
</dbReference>
<evidence type="ECO:0000313" key="4">
    <source>
        <dbReference type="EMBL" id="EFX86794.1"/>
    </source>
</evidence>
<dbReference type="PANTHER" id="PTHR11475:SF114">
    <property type="entry name" value="PEROXIDASE-LIKE PROTEIN"/>
    <property type="match status" value="1"/>
</dbReference>
<dbReference type="OrthoDB" id="2204368at2759"/>
<keyword evidence="5" id="KW-1185">Reference proteome</keyword>
<dbReference type="GO" id="GO:0006979">
    <property type="term" value="P:response to oxidative stress"/>
    <property type="evidence" value="ECO:0007669"/>
    <property type="project" value="InterPro"/>
</dbReference>
<dbReference type="KEGG" id="dpx:DAPPUDRAFT_97545"/>
<dbReference type="Gene3D" id="1.10.640.10">
    <property type="entry name" value="Haem peroxidase domain superfamily, animal type"/>
    <property type="match status" value="2"/>
</dbReference>
<name>E9G1L0_DAPPU</name>
<dbReference type="PhylomeDB" id="E9G1L0"/>
<dbReference type="EMBL" id="GL732529">
    <property type="protein sequence ID" value="EFX86794.1"/>
    <property type="molecule type" value="Genomic_DNA"/>
</dbReference>
<keyword evidence="1" id="KW-0560">Oxidoreductase</keyword>
<dbReference type="InterPro" id="IPR019791">
    <property type="entry name" value="Haem_peroxidase_animal"/>
</dbReference>
<keyword evidence="2" id="KW-0472">Membrane</keyword>
<evidence type="ECO:0008006" key="6">
    <source>
        <dbReference type="Google" id="ProtNLM"/>
    </source>
</evidence>
<dbReference type="HOGENOM" id="CLU_006087_5_2_1"/>
<keyword evidence="1" id="KW-0575">Peroxidase</keyword>
<dbReference type="PANTHER" id="PTHR11475">
    <property type="entry name" value="OXIDASE/PEROXIDASE"/>
    <property type="match status" value="1"/>
</dbReference>
<dbReference type="OMA" id="RRANMAR"/>
<sequence length="782" mass="86481">MTKAFCFFAITLLLANVFSTDVPADDVNDAVEHGLAQVESMLELERQLLEKGLTVDRGSSAHLHSLMVAASGSEQQKESALNAARILAASTRLKNKLNWSADEARRSLPLLSLDNTALKTSCPESITCPSAATLKYRPIDGSCHNLVRPDWGKANTPFQRALPNAYADGVFEPRNSSTELKSPRAVSTTFIKPGLTTAADFTLMLMTWGQFITHDLTKASSFTSADGKTPQCCNATSGQPLNPDLLHPFCLPIDIPADDAFYSQYGQACMQFVRTQIGADYACTLGHAEQLNSITHWLDGSMIYGSSSSELNNLRLGQGGELKNSTTPDGMELLPLAPSCSDATCYYAGDVRAQENPQLAIVHTVMMREHNRIARALKLLNPLWTEEVLFQETRRIVIAELHHITYTEYLPAMLGKHCRLLFHKSIGVHKVGDRTPYKYEPFRPNRRTGHEGLQLKSSRRGYFRYVRRNNCRRSVDLERIRCFSLPCWTFPSPGKFSVISELNYLNNYWLSLRLLPCRLYNASDVQDQTFTLSTYFFDASRLPEPGFIDSAIRGLTKQMPLAVNAEYTSQLTNYLFKGSNPYGMDLVALNVQRGREHGIPDYNTVRAFCGLPKASSFDDLINEIDQATINSLKDAYNSVDDIDLYIGCLAESARPVNGSLLGPTGLCVVARQFAVTKNNDRFFYDVGSQANSFTLVQLNEIRKTSLARILCDNNNGDVSTMQPKAFRAPDAASNNGRGACSSIPSINLAAWKDAKASNPSKASIAIAVPSILTLIFISYLLV</sequence>
<dbReference type="GO" id="GO:0004601">
    <property type="term" value="F:peroxidase activity"/>
    <property type="evidence" value="ECO:0000318"/>
    <property type="project" value="GO_Central"/>
</dbReference>
<reference evidence="4 5" key="1">
    <citation type="journal article" date="2011" name="Science">
        <title>The ecoresponsive genome of Daphnia pulex.</title>
        <authorList>
            <person name="Colbourne J.K."/>
            <person name="Pfrender M.E."/>
            <person name="Gilbert D."/>
            <person name="Thomas W.K."/>
            <person name="Tucker A."/>
            <person name="Oakley T.H."/>
            <person name="Tokishita S."/>
            <person name="Aerts A."/>
            <person name="Arnold G.J."/>
            <person name="Basu M.K."/>
            <person name="Bauer D.J."/>
            <person name="Caceres C.E."/>
            <person name="Carmel L."/>
            <person name="Casola C."/>
            <person name="Choi J.H."/>
            <person name="Detter J.C."/>
            <person name="Dong Q."/>
            <person name="Dusheyko S."/>
            <person name="Eads B.D."/>
            <person name="Frohlich T."/>
            <person name="Geiler-Samerotte K.A."/>
            <person name="Gerlach D."/>
            <person name="Hatcher P."/>
            <person name="Jogdeo S."/>
            <person name="Krijgsveld J."/>
            <person name="Kriventseva E.V."/>
            <person name="Kultz D."/>
            <person name="Laforsch C."/>
            <person name="Lindquist E."/>
            <person name="Lopez J."/>
            <person name="Manak J.R."/>
            <person name="Muller J."/>
            <person name="Pangilinan J."/>
            <person name="Patwardhan R.P."/>
            <person name="Pitluck S."/>
            <person name="Pritham E.J."/>
            <person name="Rechtsteiner A."/>
            <person name="Rho M."/>
            <person name="Rogozin I.B."/>
            <person name="Sakarya O."/>
            <person name="Salamov A."/>
            <person name="Schaack S."/>
            <person name="Shapiro H."/>
            <person name="Shiga Y."/>
            <person name="Skalitzky C."/>
            <person name="Smith Z."/>
            <person name="Souvorov A."/>
            <person name="Sung W."/>
            <person name="Tang Z."/>
            <person name="Tsuchiya D."/>
            <person name="Tu H."/>
            <person name="Vos H."/>
            <person name="Wang M."/>
            <person name="Wolf Y.I."/>
            <person name="Yamagata H."/>
            <person name="Yamada T."/>
            <person name="Ye Y."/>
            <person name="Shaw J.R."/>
            <person name="Andrews J."/>
            <person name="Crease T.J."/>
            <person name="Tang H."/>
            <person name="Lucas S.M."/>
            <person name="Robertson H.M."/>
            <person name="Bork P."/>
            <person name="Koonin E.V."/>
            <person name="Zdobnov E.M."/>
            <person name="Grigoriev I.V."/>
            <person name="Lynch M."/>
            <person name="Boore J.L."/>
        </authorList>
    </citation>
    <scope>NUCLEOTIDE SEQUENCE [LARGE SCALE GENOMIC DNA]</scope>
</reference>
<dbReference type="AlphaFoldDB" id="E9G1L0"/>
<protein>
    <recommendedName>
        <fullName evidence="6">Peroxidase</fullName>
    </recommendedName>
</protein>
<dbReference type="InterPro" id="IPR037120">
    <property type="entry name" value="Haem_peroxidase_sf_animal"/>
</dbReference>
<accession>E9G1L0</accession>
<evidence type="ECO:0000256" key="2">
    <source>
        <dbReference type="SAM" id="Phobius"/>
    </source>
</evidence>
<dbReference type="Proteomes" id="UP000000305">
    <property type="component" value="Unassembled WGS sequence"/>
</dbReference>
<dbReference type="InParanoid" id="E9G1L0"/>
<feature type="signal peptide" evidence="3">
    <location>
        <begin position="1"/>
        <end position="24"/>
    </location>
</feature>
<organism evidence="4 5">
    <name type="scientific">Daphnia pulex</name>
    <name type="common">Water flea</name>
    <dbReference type="NCBI Taxonomy" id="6669"/>
    <lineage>
        <taxon>Eukaryota</taxon>
        <taxon>Metazoa</taxon>
        <taxon>Ecdysozoa</taxon>
        <taxon>Arthropoda</taxon>
        <taxon>Crustacea</taxon>
        <taxon>Branchiopoda</taxon>
        <taxon>Diplostraca</taxon>
        <taxon>Cladocera</taxon>
        <taxon>Anomopoda</taxon>
        <taxon>Daphniidae</taxon>
        <taxon>Daphnia</taxon>
    </lineage>
</organism>
<gene>
    <name evidence="4" type="ORF">DAPPUDRAFT_97545</name>
</gene>
<feature type="transmembrane region" description="Helical" evidence="2">
    <location>
        <begin position="762"/>
        <end position="781"/>
    </location>
</feature>
<keyword evidence="2" id="KW-0812">Transmembrane</keyword>
<evidence type="ECO:0000313" key="5">
    <source>
        <dbReference type="Proteomes" id="UP000000305"/>
    </source>
</evidence>
<dbReference type="PRINTS" id="PR00457">
    <property type="entry name" value="ANPEROXIDASE"/>
</dbReference>
<evidence type="ECO:0000256" key="3">
    <source>
        <dbReference type="SAM" id="SignalP"/>
    </source>
</evidence>
<proteinExistence type="predicted"/>
<dbReference type="PROSITE" id="PS50292">
    <property type="entry name" value="PEROXIDASE_3"/>
    <property type="match status" value="1"/>
</dbReference>
<dbReference type="CDD" id="cd09823">
    <property type="entry name" value="peroxinectin_like"/>
    <property type="match status" value="1"/>
</dbReference>
<dbReference type="eggNOG" id="KOG2408">
    <property type="taxonomic scope" value="Eukaryota"/>
</dbReference>
<evidence type="ECO:0000256" key="1">
    <source>
        <dbReference type="ARBA" id="ARBA00022559"/>
    </source>
</evidence>
<dbReference type="SUPFAM" id="SSF48113">
    <property type="entry name" value="Heme-dependent peroxidases"/>
    <property type="match status" value="1"/>
</dbReference>
<dbReference type="Pfam" id="PF03098">
    <property type="entry name" value="An_peroxidase"/>
    <property type="match status" value="2"/>
</dbReference>
<keyword evidence="2" id="KW-1133">Transmembrane helix</keyword>